<proteinExistence type="predicted"/>
<feature type="signal peptide" evidence="1">
    <location>
        <begin position="1"/>
        <end position="27"/>
    </location>
</feature>
<dbReference type="PATRIC" id="fig|272123.3.peg.4138"/>
<evidence type="ECO:0000256" key="1">
    <source>
        <dbReference type="SAM" id="SignalP"/>
    </source>
</evidence>
<accession>K9ZLK1</accession>
<evidence type="ECO:0000313" key="2">
    <source>
        <dbReference type="EMBL" id="AFZ59190.1"/>
    </source>
</evidence>
<gene>
    <name evidence="2" type="ordered locus">Anacy_3809</name>
</gene>
<protein>
    <submittedName>
        <fullName evidence="2">Uncharacterized protein</fullName>
    </submittedName>
</protein>
<evidence type="ECO:0000313" key="3">
    <source>
        <dbReference type="Proteomes" id="UP000010474"/>
    </source>
</evidence>
<dbReference type="OrthoDB" id="9993138at2"/>
<dbReference type="Proteomes" id="UP000010474">
    <property type="component" value="Chromosome"/>
</dbReference>
<keyword evidence="3" id="KW-1185">Reference proteome</keyword>
<dbReference type="KEGG" id="acy:Anacy_3809"/>
<reference evidence="3" key="1">
    <citation type="journal article" date="2013" name="Proc. Natl. Acad. Sci. U.S.A.">
        <title>Improving the coverage of the cyanobacterial phylum using diversity-driven genome sequencing.</title>
        <authorList>
            <person name="Shih P.M."/>
            <person name="Wu D."/>
            <person name="Latifi A."/>
            <person name="Axen S.D."/>
            <person name="Fewer D.P."/>
            <person name="Talla E."/>
            <person name="Calteau A."/>
            <person name="Cai F."/>
            <person name="Tandeau de Marsac N."/>
            <person name="Rippka R."/>
            <person name="Herdman M."/>
            <person name="Sivonen K."/>
            <person name="Coursin T."/>
            <person name="Laurent T."/>
            <person name="Goodwin L."/>
            <person name="Nolan M."/>
            <person name="Davenport K.W."/>
            <person name="Han C.S."/>
            <person name="Rubin E.M."/>
            <person name="Eisen J.A."/>
            <person name="Woyke T."/>
            <person name="Gugger M."/>
            <person name="Kerfeld C.A."/>
        </authorList>
    </citation>
    <scope>NUCLEOTIDE SEQUENCE [LARGE SCALE GENOMIC DNA]</scope>
    <source>
        <strain evidence="3">ATCC 27899 / PCC 7122</strain>
    </source>
</reference>
<dbReference type="RefSeq" id="WP_015215811.1">
    <property type="nucleotide sequence ID" value="NC_019771.1"/>
</dbReference>
<sequence>MKLNKKVAITLVTVSASVFGFSSVASAGEGGAAGAVAATLDANGLVTEMAAAGAVGKNDAAATATGNFGVVSAAALGSAGVIELISDNGYYSYSDEQISETEAYNNITLKGSADTALETSQANSIATFTETPIGSVETGF</sequence>
<organism evidence="2 3">
    <name type="scientific">Anabaena cylindrica (strain ATCC 27899 / PCC 7122)</name>
    <dbReference type="NCBI Taxonomy" id="272123"/>
    <lineage>
        <taxon>Bacteria</taxon>
        <taxon>Bacillati</taxon>
        <taxon>Cyanobacteriota</taxon>
        <taxon>Cyanophyceae</taxon>
        <taxon>Nostocales</taxon>
        <taxon>Nostocaceae</taxon>
        <taxon>Anabaena</taxon>
    </lineage>
</organism>
<keyword evidence="1" id="KW-0732">Signal</keyword>
<dbReference type="AlphaFoldDB" id="K9ZLK1"/>
<dbReference type="eggNOG" id="ENOG5032AMJ">
    <property type="taxonomic scope" value="Bacteria"/>
</dbReference>
<name>K9ZLK1_ANACC</name>
<dbReference type="HOGENOM" id="CLU_1833106_0_0_3"/>
<dbReference type="EMBL" id="CP003659">
    <property type="protein sequence ID" value="AFZ59190.1"/>
    <property type="molecule type" value="Genomic_DNA"/>
</dbReference>
<feature type="chain" id="PRO_5030173397" evidence="1">
    <location>
        <begin position="28"/>
        <end position="140"/>
    </location>
</feature>